<sequence>MGKKKIAVVGVLSLILVAAVLVGVRKGGDKKNSKYESSQISMSSKVITAVCQPTDYKETCVNSLKSSAGNTSDPKELIKVGFQVPVNALKEAMKKSSALKVMAKDSRTS</sequence>
<dbReference type="InterPro" id="IPR006501">
    <property type="entry name" value="Pectinesterase_inhib_dom"/>
</dbReference>
<proteinExistence type="predicted"/>
<organism evidence="3 4">
    <name type="scientific">Xanthoceras sorbifolium</name>
    <dbReference type="NCBI Taxonomy" id="99658"/>
    <lineage>
        <taxon>Eukaryota</taxon>
        <taxon>Viridiplantae</taxon>
        <taxon>Streptophyta</taxon>
        <taxon>Embryophyta</taxon>
        <taxon>Tracheophyta</taxon>
        <taxon>Spermatophyta</taxon>
        <taxon>Magnoliopsida</taxon>
        <taxon>eudicotyledons</taxon>
        <taxon>Gunneridae</taxon>
        <taxon>Pentapetalae</taxon>
        <taxon>rosids</taxon>
        <taxon>malvids</taxon>
        <taxon>Sapindales</taxon>
        <taxon>Sapindaceae</taxon>
        <taxon>Xanthoceroideae</taxon>
        <taxon>Xanthoceras</taxon>
    </lineage>
</organism>
<evidence type="ECO:0000313" key="4">
    <source>
        <dbReference type="Proteomes" id="UP000827721"/>
    </source>
</evidence>
<keyword evidence="1" id="KW-0812">Transmembrane</keyword>
<comment type="caution">
    <text evidence="3">The sequence shown here is derived from an EMBL/GenBank/DDBJ whole genome shotgun (WGS) entry which is preliminary data.</text>
</comment>
<feature type="domain" description="Pectinesterase inhibitor" evidence="2">
    <location>
        <begin position="46"/>
        <end position="101"/>
    </location>
</feature>
<dbReference type="SUPFAM" id="SSF101148">
    <property type="entry name" value="Plant invertase/pectin methylesterase inhibitor"/>
    <property type="match status" value="1"/>
</dbReference>
<dbReference type="Proteomes" id="UP000827721">
    <property type="component" value="Unassembled WGS sequence"/>
</dbReference>
<dbReference type="Gene3D" id="1.20.140.40">
    <property type="entry name" value="Invertase/pectin methylesterase inhibitor family protein"/>
    <property type="match status" value="1"/>
</dbReference>
<dbReference type="Pfam" id="PF04043">
    <property type="entry name" value="PMEI"/>
    <property type="match status" value="1"/>
</dbReference>
<evidence type="ECO:0000256" key="1">
    <source>
        <dbReference type="SAM" id="Phobius"/>
    </source>
</evidence>
<keyword evidence="1" id="KW-0472">Membrane</keyword>
<feature type="transmembrane region" description="Helical" evidence="1">
    <location>
        <begin position="6"/>
        <end position="24"/>
    </location>
</feature>
<name>A0ABQ8H0U5_9ROSI</name>
<accession>A0ABQ8H0U5</accession>
<evidence type="ECO:0000259" key="2">
    <source>
        <dbReference type="Pfam" id="PF04043"/>
    </source>
</evidence>
<keyword evidence="1" id="KW-1133">Transmembrane helix</keyword>
<dbReference type="InterPro" id="IPR035513">
    <property type="entry name" value="Invertase/methylesterase_inhib"/>
</dbReference>
<evidence type="ECO:0000313" key="3">
    <source>
        <dbReference type="EMBL" id="KAH7543834.1"/>
    </source>
</evidence>
<dbReference type="EMBL" id="JAFEMO010000015">
    <property type="protein sequence ID" value="KAH7543834.1"/>
    <property type="molecule type" value="Genomic_DNA"/>
</dbReference>
<keyword evidence="4" id="KW-1185">Reference proteome</keyword>
<gene>
    <name evidence="3" type="ORF">JRO89_XS15G0027700</name>
</gene>
<protein>
    <recommendedName>
        <fullName evidence="2">Pectinesterase inhibitor domain-containing protein</fullName>
    </recommendedName>
</protein>
<reference evidence="3 4" key="1">
    <citation type="submission" date="2021-02" db="EMBL/GenBank/DDBJ databases">
        <title>Plant Genome Project.</title>
        <authorList>
            <person name="Zhang R.-G."/>
        </authorList>
    </citation>
    <scope>NUCLEOTIDE SEQUENCE [LARGE SCALE GENOMIC DNA]</scope>
    <source>
        <tissue evidence="3">Leaves</tissue>
    </source>
</reference>